<accession>A0A0Q9YDL3</accession>
<protein>
    <submittedName>
        <fullName evidence="2">Uncharacterized protein</fullName>
    </submittedName>
</protein>
<feature type="signal peptide" evidence="1">
    <location>
        <begin position="1"/>
        <end position="26"/>
    </location>
</feature>
<sequence length="230" mass="26234">MRTKIINKCISVSVFCLALISPIMLSATSLPSPNDKTATALKPKLNSERIEHFFGNYGVETINACSDIFPDSRISNLYSMHDKQKITRTFAVVDYVSPIPELLRAVHDQKIQSGESIGRALKNAGWEILKTPIYFGEINLSAPAMKWMHEAKRSKGTAYIYQLSVYNKEHPNYISYCTISEIYSPQYLTKEWMKALYGDEAYFEHDDDDLFVKMTLQKVENCLNKLPISN</sequence>
<dbReference type="EMBL" id="LKHV01000006">
    <property type="protein sequence ID" value="KRG18623.1"/>
    <property type="molecule type" value="Genomic_DNA"/>
</dbReference>
<reference evidence="3" key="2">
    <citation type="journal article" date="2016" name="Genome Announc.">
        <title>Draft Genome Sequences of Two Novel Amoeba-Resistant Intranuclear Bacteria, 'Candidatus Berkiella cookevillensis' and 'Candidatus Berkiella aquae'.</title>
        <authorList>
            <person name="Mehari Y.T."/>
            <person name="Arivett B.A."/>
            <person name="Farone A.L."/>
            <person name="Gunderson J.H."/>
            <person name="Farone M.B."/>
        </authorList>
    </citation>
    <scope>NUCLEOTIDE SEQUENCE</scope>
    <source>
        <strain evidence="3">CC99</strain>
    </source>
</reference>
<reference evidence="3" key="3">
    <citation type="submission" date="2021-06" db="EMBL/GenBank/DDBJ databases">
        <title>Genomic Description and Analysis of Intracellular Bacteria, Candidatus Berkiella cookevillensis and Candidatus Berkiella aquae.</title>
        <authorList>
            <person name="Kidane D.T."/>
            <person name="Mehari Y.T."/>
            <person name="Rice F.C."/>
            <person name="Arivett B.A."/>
            <person name="Farone A.L."/>
            <person name="Berk S.G."/>
            <person name="Farone M.B."/>
        </authorList>
    </citation>
    <scope>NUCLEOTIDE SEQUENCE</scope>
    <source>
        <strain evidence="3">CC99</strain>
    </source>
</reference>
<reference evidence="2" key="1">
    <citation type="submission" date="2015-09" db="EMBL/GenBank/DDBJ databases">
        <title>Draft Genome Sequences of Two Novel Amoeba-resistant Intranuclear Bacteria, Candidatus Berkiella cookevillensis and Candidatus Berkiella aquae.</title>
        <authorList>
            <person name="Mehari Y.T."/>
            <person name="Arivett B.A."/>
            <person name="Farone A.L."/>
            <person name="Gunderson J.H."/>
            <person name="Farone M.B."/>
        </authorList>
    </citation>
    <scope>NUCLEOTIDE SEQUENCE [LARGE SCALE GENOMIC DNA]</scope>
    <source>
        <strain evidence="2">CC99</strain>
    </source>
</reference>
<evidence type="ECO:0000313" key="3">
    <source>
        <dbReference type="EMBL" id="MCS5707800.1"/>
    </source>
</evidence>
<dbReference type="RefSeq" id="WP_141651903.1">
    <property type="nucleotide sequence ID" value="NZ_LKHV02000001.1"/>
</dbReference>
<keyword evidence="4" id="KW-1185">Reference proteome</keyword>
<evidence type="ECO:0000313" key="4">
    <source>
        <dbReference type="Proteomes" id="UP000051494"/>
    </source>
</evidence>
<comment type="caution">
    <text evidence="2">The sequence shown here is derived from an EMBL/GenBank/DDBJ whole genome shotgun (WGS) entry which is preliminary data.</text>
</comment>
<dbReference type="AlphaFoldDB" id="A0A0Q9YDL3"/>
<dbReference type="EMBL" id="LKHV02000001">
    <property type="protein sequence ID" value="MCS5707800.1"/>
    <property type="molecule type" value="Genomic_DNA"/>
</dbReference>
<proteinExistence type="predicted"/>
<organism evidence="2">
    <name type="scientific">Candidatus Berkiella cookevillensis</name>
    <dbReference type="NCBI Taxonomy" id="437022"/>
    <lineage>
        <taxon>Bacteria</taxon>
        <taxon>Pseudomonadati</taxon>
        <taxon>Pseudomonadota</taxon>
        <taxon>Gammaproteobacteria</taxon>
        <taxon>Candidatus Berkiellales</taxon>
        <taxon>Candidatus Berkiellaceae</taxon>
        <taxon>Candidatus Berkiella</taxon>
    </lineage>
</organism>
<keyword evidence="1" id="KW-0732">Signal</keyword>
<dbReference type="Proteomes" id="UP000051494">
    <property type="component" value="Unassembled WGS sequence"/>
</dbReference>
<gene>
    <name evidence="3" type="ORF">CC99x_002665</name>
    <name evidence="2" type="ORF">CC99x_01510</name>
</gene>
<evidence type="ECO:0000313" key="2">
    <source>
        <dbReference type="EMBL" id="KRG18623.1"/>
    </source>
</evidence>
<feature type="chain" id="PRO_5043129659" evidence="1">
    <location>
        <begin position="27"/>
        <end position="230"/>
    </location>
</feature>
<evidence type="ECO:0000256" key="1">
    <source>
        <dbReference type="SAM" id="SignalP"/>
    </source>
</evidence>
<name>A0A0Q9YDL3_9GAMM</name>
<dbReference type="STRING" id="437022.CC99x_01510"/>
<dbReference type="OrthoDB" id="1435691at2"/>